<reference evidence="2" key="1">
    <citation type="submission" date="2020-02" db="EMBL/GenBank/DDBJ databases">
        <authorList>
            <person name="Meier V. D."/>
        </authorList>
    </citation>
    <scope>NUCLEOTIDE SEQUENCE</scope>
    <source>
        <strain evidence="2">AVDCRST_MAG13</strain>
    </source>
</reference>
<gene>
    <name evidence="2" type="ORF">AVDCRST_MAG13-3860</name>
</gene>
<sequence>MELSDYQERSRATAVYPGAGANLLYPTLGLCGEAGEVAEKIKKMVRDDAGVLSAERRDALAKELGDVLWYVAQLATEAGLDLDAIAAGNLDKLLSRRDRDALRGSGDDR</sequence>
<dbReference type="SUPFAM" id="SSF101386">
    <property type="entry name" value="all-alpha NTP pyrophosphatases"/>
    <property type="match status" value="1"/>
</dbReference>
<dbReference type="EMBL" id="CADCVO010000594">
    <property type="protein sequence ID" value="CAA9527329.1"/>
    <property type="molecule type" value="Genomic_DNA"/>
</dbReference>
<feature type="domain" description="NTP pyrophosphohydrolase MazG-like" evidence="1">
    <location>
        <begin position="29"/>
        <end position="97"/>
    </location>
</feature>
<dbReference type="GO" id="GO:0016787">
    <property type="term" value="F:hydrolase activity"/>
    <property type="evidence" value="ECO:0007669"/>
    <property type="project" value="UniProtKB-KW"/>
</dbReference>
<proteinExistence type="predicted"/>
<dbReference type="Gene3D" id="1.10.287.1080">
    <property type="entry name" value="MazG-like"/>
    <property type="match status" value="1"/>
</dbReference>
<name>A0A6J4TNX3_9ACTN</name>
<evidence type="ECO:0000313" key="2">
    <source>
        <dbReference type="EMBL" id="CAA9527329.1"/>
    </source>
</evidence>
<dbReference type="Pfam" id="PF03819">
    <property type="entry name" value="MazG"/>
    <property type="match status" value="1"/>
</dbReference>
<dbReference type="CDD" id="cd11541">
    <property type="entry name" value="NTP-PPase_u4"/>
    <property type="match status" value="1"/>
</dbReference>
<keyword evidence="2" id="KW-0378">Hydrolase</keyword>
<dbReference type="AlphaFoldDB" id="A0A6J4TNX3"/>
<protein>
    <submittedName>
        <fullName evidence="2">MazG-related NTP pyrophosphohydrolase BB0760</fullName>
    </submittedName>
</protein>
<evidence type="ECO:0000259" key="1">
    <source>
        <dbReference type="Pfam" id="PF03819"/>
    </source>
</evidence>
<dbReference type="PIRSF" id="PIRSF006639">
    <property type="entry name" value="UCP006639_pph"/>
    <property type="match status" value="1"/>
</dbReference>
<dbReference type="InterPro" id="IPR004518">
    <property type="entry name" value="MazG-like_dom"/>
</dbReference>
<organism evidence="2">
    <name type="scientific">uncultured Solirubrobacteraceae bacterium</name>
    <dbReference type="NCBI Taxonomy" id="1162706"/>
    <lineage>
        <taxon>Bacteria</taxon>
        <taxon>Bacillati</taxon>
        <taxon>Actinomycetota</taxon>
        <taxon>Thermoleophilia</taxon>
        <taxon>Solirubrobacterales</taxon>
        <taxon>Solirubrobacteraceae</taxon>
        <taxon>environmental samples</taxon>
    </lineage>
</organism>
<dbReference type="InterPro" id="IPR011379">
    <property type="entry name" value="MazG-related_GP37"/>
</dbReference>
<accession>A0A6J4TNX3</accession>